<dbReference type="RefSeq" id="WP_045081549.1">
    <property type="nucleotide sequence ID" value="NZ_JSVU01000011.1"/>
</dbReference>
<proteinExistence type="predicted"/>
<dbReference type="SUPFAM" id="SSF51182">
    <property type="entry name" value="RmlC-like cupins"/>
    <property type="match status" value="1"/>
</dbReference>
<protein>
    <submittedName>
        <fullName evidence="2">WxcM domain-containing protein</fullName>
    </submittedName>
</protein>
<organism evidence="2 3">
    <name type="scientific">Aequorivita vladivostokensis</name>
    <dbReference type="NCBI Taxonomy" id="171194"/>
    <lineage>
        <taxon>Bacteria</taxon>
        <taxon>Pseudomonadati</taxon>
        <taxon>Bacteroidota</taxon>
        <taxon>Flavobacteriia</taxon>
        <taxon>Flavobacteriales</taxon>
        <taxon>Flavobacteriaceae</taxon>
        <taxon>Aequorivita</taxon>
    </lineage>
</organism>
<evidence type="ECO:0000259" key="1">
    <source>
        <dbReference type="Pfam" id="PF05523"/>
    </source>
</evidence>
<evidence type="ECO:0000313" key="3">
    <source>
        <dbReference type="Proteomes" id="UP000033497"/>
    </source>
</evidence>
<dbReference type="Pfam" id="PF05523">
    <property type="entry name" value="FdtA"/>
    <property type="match status" value="1"/>
</dbReference>
<sequence>MPYNKIEDIHVFEIPKITDPRGNLSVVEEGFLPYEVKRVYYLYDVPSGAYRGGHAHKEQLEFLIALSGSFEVLLDDGENKKSVILNKPNQGLLIPTGIWRELENFSSGSVCLVLSSGRFLESDYIREYDDFKLFKGA</sequence>
<feature type="domain" description="Sugar 3,4-ketoisomerase QdtA cupin" evidence="1">
    <location>
        <begin position="8"/>
        <end position="133"/>
    </location>
</feature>
<evidence type="ECO:0000313" key="2">
    <source>
        <dbReference type="EMBL" id="KJJ37490.1"/>
    </source>
</evidence>
<keyword evidence="3" id="KW-1185">Reference proteome</keyword>
<comment type="caution">
    <text evidence="2">The sequence shown here is derived from an EMBL/GenBank/DDBJ whole genome shotgun (WGS) entry which is preliminary data.</text>
</comment>
<dbReference type="InterPro" id="IPR014710">
    <property type="entry name" value="RmlC-like_jellyroll"/>
</dbReference>
<dbReference type="Gene3D" id="2.60.120.10">
    <property type="entry name" value="Jelly Rolls"/>
    <property type="match status" value="1"/>
</dbReference>
<name>A0ABR5DFE7_9FLAO</name>
<gene>
    <name evidence="2" type="ORF">MB09_14045</name>
</gene>
<dbReference type="CDD" id="cd20292">
    <property type="entry name" value="cupin_QdtA-like"/>
    <property type="match status" value="1"/>
</dbReference>
<dbReference type="InterPro" id="IPR011051">
    <property type="entry name" value="RmlC_Cupin_sf"/>
</dbReference>
<accession>A0ABR5DFE7</accession>
<dbReference type="InterPro" id="IPR008894">
    <property type="entry name" value="QdtA_cupin_dom"/>
</dbReference>
<reference evidence="2 3" key="1">
    <citation type="submission" date="2014-10" db="EMBL/GenBank/DDBJ databases">
        <title>Genome sequencing of Vitellibacter vladivostokensis KMM 3516.</title>
        <authorList>
            <person name="Thevarajoo S."/>
            <person name="Selvaratnam C."/>
            <person name="Goh K.M."/>
            <person name="Chong C.S."/>
        </authorList>
    </citation>
    <scope>NUCLEOTIDE SEQUENCE [LARGE SCALE GENOMIC DNA]</scope>
    <source>
        <strain evidence="2 3">KMM 3516</strain>
    </source>
</reference>
<dbReference type="EMBL" id="JSVU01000011">
    <property type="protein sequence ID" value="KJJ37490.1"/>
    <property type="molecule type" value="Genomic_DNA"/>
</dbReference>
<dbReference type="Proteomes" id="UP000033497">
    <property type="component" value="Unassembled WGS sequence"/>
</dbReference>